<dbReference type="InterPro" id="IPR041617">
    <property type="entry name" value="TPR_MalT"/>
</dbReference>
<dbReference type="InterPro" id="IPR041664">
    <property type="entry name" value="AAA_16"/>
</dbReference>
<dbReference type="InterPro" id="IPR016032">
    <property type="entry name" value="Sig_transdc_resp-reg_C-effctor"/>
</dbReference>
<proteinExistence type="predicted"/>
<dbReference type="Proteomes" id="UP001550535">
    <property type="component" value="Unassembled WGS sequence"/>
</dbReference>
<dbReference type="Gene3D" id="1.10.10.10">
    <property type="entry name" value="Winged helix-like DNA-binding domain superfamily/Winged helix DNA-binding domain"/>
    <property type="match status" value="1"/>
</dbReference>
<dbReference type="SUPFAM" id="SSF46894">
    <property type="entry name" value="C-terminal effector domain of the bipartite response regulators"/>
    <property type="match status" value="1"/>
</dbReference>
<dbReference type="SMART" id="SM00421">
    <property type="entry name" value="HTH_LUXR"/>
    <property type="match status" value="1"/>
</dbReference>
<keyword evidence="2" id="KW-0067">ATP-binding</keyword>
<dbReference type="Gene3D" id="1.25.40.10">
    <property type="entry name" value="Tetratricopeptide repeat domain"/>
    <property type="match status" value="1"/>
</dbReference>
<dbReference type="SUPFAM" id="SSF48452">
    <property type="entry name" value="TPR-like"/>
    <property type="match status" value="1"/>
</dbReference>
<reference evidence="4 5" key="1">
    <citation type="submission" date="2024-06" db="EMBL/GenBank/DDBJ databases">
        <title>The Natural Products Discovery Center: Release of the First 8490 Sequenced Strains for Exploring Actinobacteria Biosynthetic Diversity.</title>
        <authorList>
            <person name="Kalkreuter E."/>
            <person name="Kautsar S.A."/>
            <person name="Yang D."/>
            <person name="Bader C.D."/>
            <person name="Teijaro C.N."/>
            <person name="Fluegel L."/>
            <person name="Davis C.M."/>
            <person name="Simpson J.R."/>
            <person name="Lauterbach L."/>
            <person name="Steele A.D."/>
            <person name="Gui C."/>
            <person name="Meng S."/>
            <person name="Li G."/>
            <person name="Viehrig K."/>
            <person name="Ye F."/>
            <person name="Su P."/>
            <person name="Kiefer A.F."/>
            <person name="Nichols A."/>
            <person name="Cepeda A.J."/>
            <person name="Yan W."/>
            <person name="Fan B."/>
            <person name="Jiang Y."/>
            <person name="Adhikari A."/>
            <person name="Zheng C.-J."/>
            <person name="Schuster L."/>
            <person name="Cowan T.M."/>
            <person name="Smanski M.J."/>
            <person name="Chevrette M.G."/>
            <person name="De Carvalho L.P.S."/>
            <person name="Shen B."/>
        </authorList>
    </citation>
    <scope>NUCLEOTIDE SEQUENCE [LARGE SCALE GENOMIC DNA]</scope>
    <source>
        <strain evidence="4 5">NPDC019434</strain>
    </source>
</reference>
<dbReference type="PANTHER" id="PTHR16305:SF35">
    <property type="entry name" value="TRANSCRIPTIONAL ACTIVATOR DOMAIN"/>
    <property type="match status" value="1"/>
</dbReference>
<keyword evidence="1" id="KW-0547">Nucleotide-binding</keyword>
<gene>
    <name evidence="4" type="ORF">ABZ507_20460</name>
</gene>
<dbReference type="InterPro" id="IPR000792">
    <property type="entry name" value="Tscrpt_reg_LuxR_C"/>
</dbReference>
<keyword evidence="5" id="KW-1185">Reference proteome</keyword>
<dbReference type="SUPFAM" id="SSF52540">
    <property type="entry name" value="P-loop containing nucleoside triphosphate hydrolases"/>
    <property type="match status" value="1"/>
</dbReference>
<protein>
    <submittedName>
        <fullName evidence="4">AAA family ATPase</fullName>
    </submittedName>
</protein>
<evidence type="ECO:0000313" key="5">
    <source>
        <dbReference type="Proteomes" id="UP001550535"/>
    </source>
</evidence>
<dbReference type="InterPro" id="IPR027417">
    <property type="entry name" value="P-loop_NTPase"/>
</dbReference>
<dbReference type="PROSITE" id="PS50043">
    <property type="entry name" value="HTH_LUXR_2"/>
    <property type="match status" value="1"/>
</dbReference>
<organism evidence="4 5">
    <name type="scientific">Nocardia niwae</name>
    <dbReference type="NCBI Taxonomy" id="626084"/>
    <lineage>
        <taxon>Bacteria</taxon>
        <taxon>Bacillati</taxon>
        <taxon>Actinomycetota</taxon>
        <taxon>Actinomycetes</taxon>
        <taxon>Mycobacteriales</taxon>
        <taxon>Nocardiaceae</taxon>
        <taxon>Nocardia</taxon>
    </lineage>
</organism>
<dbReference type="PRINTS" id="PR00038">
    <property type="entry name" value="HTHLUXR"/>
</dbReference>
<feature type="domain" description="HTH luxR-type" evidence="3">
    <location>
        <begin position="870"/>
        <end position="935"/>
    </location>
</feature>
<comment type="caution">
    <text evidence="4">The sequence shown here is derived from an EMBL/GenBank/DDBJ whole genome shotgun (WGS) entry which is preliminary data.</text>
</comment>
<dbReference type="RefSeq" id="WP_357804370.1">
    <property type="nucleotide sequence ID" value="NZ_JBEYBM010000008.1"/>
</dbReference>
<dbReference type="Pfam" id="PF00196">
    <property type="entry name" value="GerE"/>
    <property type="match status" value="1"/>
</dbReference>
<evidence type="ECO:0000259" key="3">
    <source>
        <dbReference type="PROSITE" id="PS50043"/>
    </source>
</evidence>
<dbReference type="CDD" id="cd06170">
    <property type="entry name" value="LuxR_C_like"/>
    <property type="match status" value="1"/>
</dbReference>
<dbReference type="Gene3D" id="3.40.50.300">
    <property type="entry name" value="P-loop containing nucleotide triphosphate hydrolases"/>
    <property type="match status" value="1"/>
</dbReference>
<dbReference type="InterPro" id="IPR011990">
    <property type="entry name" value="TPR-like_helical_dom_sf"/>
</dbReference>
<accession>A0ABV2XE82</accession>
<dbReference type="EMBL" id="JBEYBR010000053">
    <property type="protein sequence ID" value="MEU2124191.1"/>
    <property type="molecule type" value="Genomic_DNA"/>
</dbReference>
<dbReference type="InterPro" id="IPR036388">
    <property type="entry name" value="WH-like_DNA-bd_sf"/>
</dbReference>
<dbReference type="PANTHER" id="PTHR16305">
    <property type="entry name" value="TESTICULAR SOLUBLE ADENYLYL CYCLASE"/>
    <property type="match status" value="1"/>
</dbReference>
<evidence type="ECO:0000313" key="4">
    <source>
        <dbReference type="EMBL" id="MEU2124191.1"/>
    </source>
</evidence>
<dbReference type="Pfam" id="PF13191">
    <property type="entry name" value="AAA_16"/>
    <property type="match status" value="1"/>
</dbReference>
<sequence>MKKVPATVLLGRDAELEHLAALARRVAAGQGAVALVEGEPGIGKTALLEAAATGFAEAGLHVRTGAARELQRDVPFAAVSSWLAVDGAAPRGGPDPSRPLRHSADRAGDAAATHEFAVTEAILERVDAWCAGAPVALIVDDIHWADPSSLSVLRRLCALVDAQPLLVVLASRPLPTDPAFAALSAELVERQAPTIRLGALTGPAAAGLVRHLVGAPPGPGLLRMVAGARGNPLHITELVAALLRARAIGVIAEIAAPAVPDAGQPPSASLSEAITQRLELLSGPTRDVLPMAAALGPVLNVGELAAVLDIPLLDVWRAVTEAVDGGLLMRMDSELVFRHDLVRDVLADQLPVSLRSDLLRRAGQVLQATDAPIERVAYYLSAGGHELDRTSLDWLRAVAGKLIVRAPELAVQLLSRAAAATELDGAVRDVLIRWHTRALLWNGRAADAEDVVRTALRARPDDHDVELTWLLVQVCQSQGRLADAVAVAETALSTMDLRAEDAGRLLGMCGLDNFFLERFEAAEQAGLRAASMGQITGNPLATGYGLMALGAVRYTQGYLDEALDLSTRILTVFGDGTGPDQFDPYVLYAHCLIELDRLADAEATLRTAIGHNRRMHGVYLSPNLLAKARLYLLDGRWDDALAECAASVEASDVLGYAPVAHCLAALIGIHRGTFVPDPADIPVPDDRLGSSGYAQLHPWVEALTHEARGRPRRALELLVDAHQRLADGLTASTLHYIFPDIARLAAEVGDDDAARTVVAGADELLARQQTASRTGTALLCRGLAAADPETLAAAADAFQRAGWPLYEAQTYENAAVLLAASGREAEARGALDTALGLYGRLGASWDSARAAARVRPHGIRLGVRGPRNRPKTGWAALTETERKVAALVTEGCSNSDIAAQMFLSRRTIQSHVSSILTKLGLRSRREIAVAMPRSVLP</sequence>
<dbReference type="Pfam" id="PF17874">
    <property type="entry name" value="TPR_MalT"/>
    <property type="match status" value="1"/>
</dbReference>
<evidence type="ECO:0000256" key="2">
    <source>
        <dbReference type="ARBA" id="ARBA00022840"/>
    </source>
</evidence>
<dbReference type="PROSITE" id="PS00622">
    <property type="entry name" value="HTH_LUXR_1"/>
    <property type="match status" value="1"/>
</dbReference>
<evidence type="ECO:0000256" key="1">
    <source>
        <dbReference type="ARBA" id="ARBA00022741"/>
    </source>
</evidence>
<name>A0ABV2XE82_9NOCA</name>